<name>A0ABD5S5V1_9EURY</name>
<dbReference type="InterPro" id="IPR003148">
    <property type="entry name" value="RCK_N"/>
</dbReference>
<reference evidence="3 4" key="1">
    <citation type="journal article" date="2019" name="Int. J. Syst. Evol. Microbiol.">
        <title>The Global Catalogue of Microorganisms (GCM) 10K type strain sequencing project: providing services to taxonomists for standard genome sequencing and annotation.</title>
        <authorList>
            <consortium name="The Broad Institute Genomics Platform"/>
            <consortium name="The Broad Institute Genome Sequencing Center for Infectious Disease"/>
            <person name="Wu L."/>
            <person name="Ma J."/>
        </authorList>
    </citation>
    <scope>NUCLEOTIDE SEQUENCE [LARGE SCALE GENOMIC DNA]</scope>
    <source>
        <strain evidence="3 4">NBRC 111368</strain>
    </source>
</reference>
<feature type="domain" description="RCK N-terminal" evidence="2">
    <location>
        <begin position="110"/>
        <end position="205"/>
    </location>
</feature>
<dbReference type="SUPFAM" id="SSF81324">
    <property type="entry name" value="Voltage-gated potassium channels"/>
    <property type="match status" value="1"/>
</dbReference>
<accession>A0ABD5S5V1</accession>
<proteinExistence type="predicted"/>
<dbReference type="PANTHER" id="PTHR43833:SF9">
    <property type="entry name" value="POTASSIUM CHANNEL PROTEIN YUGO-RELATED"/>
    <property type="match status" value="1"/>
</dbReference>
<comment type="caution">
    <text evidence="3">The sequence shown here is derived from an EMBL/GenBank/DDBJ whole genome shotgun (WGS) entry which is preliminary data.</text>
</comment>
<keyword evidence="4" id="KW-1185">Reference proteome</keyword>
<dbReference type="InterPro" id="IPR036291">
    <property type="entry name" value="NAD(P)-bd_dom_sf"/>
</dbReference>
<keyword evidence="1" id="KW-0472">Membrane</keyword>
<dbReference type="InterPro" id="IPR050721">
    <property type="entry name" value="Trk_Ktr_HKT_K-transport"/>
</dbReference>
<dbReference type="Gene3D" id="1.10.287.70">
    <property type="match status" value="1"/>
</dbReference>
<dbReference type="SUPFAM" id="SSF51735">
    <property type="entry name" value="NAD(P)-binding Rossmann-fold domains"/>
    <property type="match status" value="1"/>
</dbReference>
<dbReference type="PANTHER" id="PTHR43833">
    <property type="entry name" value="POTASSIUM CHANNEL PROTEIN 2-RELATED-RELATED"/>
    <property type="match status" value="1"/>
</dbReference>
<evidence type="ECO:0000313" key="4">
    <source>
        <dbReference type="Proteomes" id="UP001596328"/>
    </source>
</evidence>
<feature type="non-terminal residue" evidence="3">
    <location>
        <position position="205"/>
    </location>
</feature>
<keyword evidence="1" id="KW-0812">Transmembrane</keyword>
<feature type="transmembrane region" description="Helical" evidence="1">
    <location>
        <begin position="69"/>
        <end position="92"/>
    </location>
</feature>
<keyword evidence="1" id="KW-1133">Transmembrane helix</keyword>
<protein>
    <submittedName>
        <fullName evidence="3">NAD-binding protein</fullName>
    </submittedName>
</protein>
<dbReference type="PROSITE" id="PS51201">
    <property type="entry name" value="RCK_N"/>
    <property type="match status" value="1"/>
</dbReference>
<gene>
    <name evidence="3" type="ORF">ACFQE1_19680</name>
</gene>
<evidence type="ECO:0000313" key="3">
    <source>
        <dbReference type="EMBL" id="MFC6726543.1"/>
    </source>
</evidence>
<organism evidence="3 4">
    <name type="scientific">Halobium palmae</name>
    <dbReference type="NCBI Taxonomy" id="1776492"/>
    <lineage>
        <taxon>Archaea</taxon>
        <taxon>Methanobacteriati</taxon>
        <taxon>Methanobacteriota</taxon>
        <taxon>Stenosarchaea group</taxon>
        <taxon>Halobacteria</taxon>
        <taxon>Halobacteriales</taxon>
        <taxon>Haloferacaceae</taxon>
        <taxon>Halobium</taxon>
    </lineage>
</organism>
<evidence type="ECO:0000259" key="2">
    <source>
        <dbReference type="PROSITE" id="PS51201"/>
    </source>
</evidence>
<feature type="transmembrane region" description="Helical" evidence="1">
    <location>
        <begin position="9"/>
        <end position="29"/>
    </location>
</feature>
<dbReference type="AlphaFoldDB" id="A0ABD5S5V1"/>
<sequence>MSEATRRALLYVGVAVAVMVAYALAYQWVLAAFTDQSVTFLKSLHLVVETFTTTGYGERAEDWTHPALYVLNIAMMFTGVVLILLILPLFVVPLVEEALATDPPTSADLSEHVVVCNFTPRGSTLVSELDAMDRSYVVVESDRNEARELYVEGYSVIHGDPETVDALEAASVEDAVALVADDTDERNASIVLAARECSDDLRVVS</sequence>
<dbReference type="Pfam" id="PF02254">
    <property type="entry name" value="TrkA_N"/>
    <property type="match status" value="1"/>
</dbReference>
<dbReference type="EMBL" id="JBHSWU010001200">
    <property type="protein sequence ID" value="MFC6726543.1"/>
    <property type="molecule type" value="Genomic_DNA"/>
</dbReference>
<dbReference type="Proteomes" id="UP001596328">
    <property type="component" value="Unassembled WGS sequence"/>
</dbReference>
<evidence type="ECO:0000256" key="1">
    <source>
        <dbReference type="SAM" id="Phobius"/>
    </source>
</evidence>
<dbReference type="Gene3D" id="3.40.50.720">
    <property type="entry name" value="NAD(P)-binding Rossmann-like Domain"/>
    <property type="match status" value="1"/>
</dbReference>